<name>A0A7I4Z153_HAECO</name>
<protein>
    <submittedName>
        <fullName evidence="2">Mediator complex subunit 22</fullName>
    </submittedName>
</protein>
<dbReference type="Proteomes" id="UP000025227">
    <property type="component" value="Unplaced"/>
</dbReference>
<proteinExistence type="predicted"/>
<organism evidence="1 2">
    <name type="scientific">Haemonchus contortus</name>
    <name type="common">Barber pole worm</name>
    <dbReference type="NCBI Taxonomy" id="6289"/>
    <lineage>
        <taxon>Eukaryota</taxon>
        <taxon>Metazoa</taxon>
        <taxon>Ecdysozoa</taxon>
        <taxon>Nematoda</taxon>
        <taxon>Chromadorea</taxon>
        <taxon>Rhabditida</taxon>
        <taxon>Rhabditina</taxon>
        <taxon>Rhabditomorpha</taxon>
        <taxon>Strongyloidea</taxon>
        <taxon>Trichostrongylidae</taxon>
        <taxon>Haemonchus</taxon>
    </lineage>
</organism>
<dbReference type="AlphaFoldDB" id="A0A7I4Z153"/>
<evidence type="ECO:0000313" key="1">
    <source>
        <dbReference type="Proteomes" id="UP000025227"/>
    </source>
</evidence>
<reference evidence="2" key="1">
    <citation type="submission" date="2020-12" db="UniProtKB">
        <authorList>
            <consortium name="WormBaseParasite"/>
        </authorList>
    </citation>
    <scope>IDENTIFICATION</scope>
    <source>
        <strain evidence="2">MHco3</strain>
    </source>
</reference>
<keyword evidence="1" id="KW-1185">Reference proteome</keyword>
<dbReference type="OMA" id="EITHVCV"/>
<dbReference type="WBParaSite" id="HCON_00171360-00001">
    <property type="protein sequence ID" value="HCON_00171360-00001"/>
    <property type="gene ID" value="HCON_00171360"/>
</dbReference>
<evidence type="ECO:0000313" key="2">
    <source>
        <dbReference type="WBParaSite" id="HCON_00171360-00001"/>
    </source>
</evidence>
<dbReference type="OrthoDB" id="5897891at2759"/>
<accession>A0A7I4Z153</accession>
<sequence>MAEIQVFKTEITHVCVLIKSYEPQINNLSQAFVFHNQMEECKEYIKERTSMLNYLEKSIYSATQFHNTCVKEAAENITGRVEQKVREKLMLDLNKHLELEPDVLEVAII</sequence>